<gene>
    <name evidence="1" type="ORF">GON26_01205</name>
</gene>
<evidence type="ECO:0000313" key="1">
    <source>
        <dbReference type="EMBL" id="MWB92967.1"/>
    </source>
</evidence>
<dbReference type="AlphaFoldDB" id="A0A6I4NPJ7"/>
<sequence>MSKQFTKVTQTYSTKNKLQLLILENLQAVDGSLFKNKSEAIGTIKTLFKAALNEYKGSAKLPELKNYEPHKNSHVYHVDEVINISIYNVQNDLA</sequence>
<proteinExistence type="predicted"/>
<accession>A0A6I4NPJ7</accession>
<evidence type="ECO:0000313" key="2">
    <source>
        <dbReference type="Proteomes" id="UP000471501"/>
    </source>
</evidence>
<protein>
    <submittedName>
        <fullName evidence="1">Uncharacterized protein</fullName>
    </submittedName>
</protein>
<organism evidence="1 2">
    <name type="scientific">Flavobacterium hydrocarbonoxydans</name>
    <dbReference type="NCBI Taxonomy" id="2683249"/>
    <lineage>
        <taxon>Bacteria</taxon>
        <taxon>Pseudomonadati</taxon>
        <taxon>Bacteroidota</taxon>
        <taxon>Flavobacteriia</taxon>
        <taxon>Flavobacteriales</taxon>
        <taxon>Flavobacteriaceae</taxon>
        <taxon>Flavobacterium</taxon>
    </lineage>
</organism>
<dbReference type="EMBL" id="WSTB01000001">
    <property type="protein sequence ID" value="MWB92967.1"/>
    <property type="molecule type" value="Genomic_DNA"/>
</dbReference>
<keyword evidence="2" id="KW-1185">Reference proteome</keyword>
<dbReference type="RefSeq" id="WP_160372907.1">
    <property type="nucleotide sequence ID" value="NZ_WSTB01000001.1"/>
</dbReference>
<dbReference type="Proteomes" id="UP000471501">
    <property type="component" value="Unassembled WGS sequence"/>
</dbReference>
<name>A0A6I4NPJ7_9FLAO</name>
<reference evidence="1 2" key="1">
    <citation type="submission" date="2019-12" db="EMBL/GenBank/DDBJ databases">
        <authorList>
            <person name="Kim Y.S."/>
        </authorList>
    </citation>
    <scope>NUCLEOTIDE SEQUENCE [LARGE SCALE GENOMIC DNA]</scope>
    <source>
        <strain evidence="1 2">GA093</strain>
    </source>
</reference>
<comment type="caution">
    <text evidence="1">The sequence shown here is derived from an EMBL/GenBank/DDBJ whole genome shotgun (WGS) entry which is preliminary data.</text>
</comment>